<dbReference type="PRINTS" id="PR00344">
    <property type="entry name" value="BCTRLSENSOR"/>
</dbReference>
<evidence type="ECO:0000256" key="4">
    <source>
        <dbReference type="ARBA" id="ARBA00022475"/>
    </source>
</evidence>
<evidence type="ECO:0000256" key="2">
    <source>
        <dbReference type="ARBA" id="ARBA00004651"/>
    </source>
</evidence>
<dbReference type="InterPro" id="IPR035965">
    <property type="entry name" value="PAS-like_dom_sf"/>
</dbReference>
<dbReference type="InterPro" id="IPR000014">
    <property type="entry name" value="PAS"/>
</dbReference>
<keyword evidence="7 14" id="KW-0812">Transmembrane</keyword>
<dbReference type="Pfam" id="PF00512">
    <property type="entry name" value="HisKA"/>
    <property type="match status" value="1"/>
</dbReference>
<dbReference type="NCBIfam" id="TIGR00229">
    <property type="entry name" value="sensory_box"/>
    <property type="match status" value="2"/>
</dbReference>
<evidence type="ECO:0000256" key="11">
    <source>
        <dbReference type="ARBA" id="ARBA00022989"/>
    </source>
</evidence>
<dbReference type="InterPro" id="IPR036097">
    <property type="entry name" value="HisK_dim/P_sf"/>
</dbReference>
<evidence type="ECO:0000256" key="3">
    <source>
        <dbReference type="ARBA" id="ARBA00012438"/>
    </source>
</evidence>
<dbReference type="Pfam" id="PF02518">
    <property type="entry name" value="HATPase_c"/>
    <property type="match status" value="1"/>
</dbReference>
<evidence type="ECO:0000256" key="7">
    <source>
        <dbReference type="ARBA" id="ARBA00022692"/>
    </source>
</evidence>
<evidence type="ECO:0000259" key="16">
    <source>
        <dbReference type="PROSITE" id="PS50112"/>
    </source>
</evidence>
<dbReference type="InterPro" id="IPR005467">
    <property type="entry name" value="His_kinase_dom"/>
</dbReference>
<dbReference type="Pfam" id="PF02743">
    <property type="entry name" value="dCache_1"/>
    <property type="match status" value="1"/>
</dbReference>
<dbReference type="Gene3D" id="3.30.565.10">
    <property type="entry name" value="Histidine kinase-like ATPase, C-terminal domain"/>
    <property type="match status" value="1"/>
</dbReference>
<comment type="subcellular location">
    <subcellularLocation>
        <location evidence="2">Cell membrane</location>
        <topology evidence="2">Multi-pass membrane protein</topology>
    </subcellularLocation>
</comment>
<dbReference type="InterPro" id="IPR000700">
    <property type="entry name" value="PAS-assoc_C"/>
</dbReference>
<dbReference type="EC" id="2.7.13.3" evidence="3"/>
<dbReference type="AlphaFoldDB" id="A0A348AGN4"/>
<evidence type="ECO:0000256" key="6">
    <source>
        <dbReference type="ARBA" id="ARBA00022679"/>
    </source>
</evidence>
<evidence type="ECO:0000256" key="5">
    <source>
        <dbReference type="ARBA" id="ARBA00022553"/>
    </source>
</evidence>
<dbReference type="CDD" id="cd18773">
    <property type="entry name" value="PDC1_HK_sensor"/>
    <property type="match status" value="1"/>
</dbReference>
<keyword evidence="8" id="KW-0547">Nucleotide-binding</keyword>
<evidence type="ECO:0000256" key="8">
    <source>
        <dbReference type="ARBA" id="ARBA00022741"/>
    </source>
</evidence>
<keyword evidence="11 14" id="KW-1133">Transmembrane helix</keyword>
<evidence type="ECO:0000256" key="10">
    <source>
        <dbReference type="ARBA" id="ARBA00022840"/>
    </source>
</evidence>
<sequence length="903" mass="100735">MWNIYKNLWRTPLCKTFPKPIQTQLNLLNLVIIMLTIIILIASYTFVEWKDYEKTSFNSLDTTITVQQSSLNEWITFRLNAIRLLASLAVMTQDRLGLSKVFQLFLQQYSDFSSIMFVDTGSVLVANAGIPVPPDLVQTLSRQAAGDVGVGKLYDEPVVIFSSPVYDNNERYTGTIIAATKAKYLSSRLQNFNCEKAAETLLSDENGFVFAKSGFAGESARPAKLVQNLASSLMFAGNTYGIGQMKNGSSGTDYYTDQQGIAVLGAYRPIPERRWTIATQVNRTEILASFISRATLTISAFILSILSAAPFIHAVTSRIVSPLKELAAHARQFRLSGYSIAKYPRRRNHLILELYELDCTLERMAGALIEKQDKLQAATSDLAITKTQYHMLLENCFIGVYTIHNDVLAYVNPYLANLFGYTPEEVIGKTPLQFFIPEHHLLVKENINKQLAGEVLTTRQEYTGVKKDGSRIFVEILLGKCIINTTGDNGPAIIGTVRDVTEQKLLNESLKKMAHELEILVDERTSELNAANQSLLAEITERLETEKQLRVSEQRFAKLFHANPMPTLIARVSDGLWIDANDSFLRLMGLTREKAIGGAPTYSTDILASKQERQELINQLVTENQLHCQLHCLKKTIRTVSGKERTVQISAEPITLSGSNEPYILYVFNDITEQLHLQKELARLDRLNLIGEMAVGIGHEVRNPMTTVRGFLQMLMRKDATAKYNSYYSIMIEELDQANAIITEFLSLAKNRSVNLQPMNLNTLIAALASIIQADPLMNGKSFSLNLDDIPDVLLDEKEIRQLILNLARNGLEAMEGSGELTITTFSTKERVIMAIADQGPGISADALDKLGTPFFSTKDQATGLGIAVCYSIAAKHEAELKFYTSPQGTTVQVRFKKMAIRL</sequence>
<dbReference type="Proteomes" id="UP000276437">
    <property type="component" value="Chromosome"/>
</dbReference>
<organism evidence="18 19">
    <name type="scientific">Methylomusa anaerophila</name>
    <dbReference type="NCBI Taxonomy" id="1930071"/>
    <lineage>
        <taxon>Bacteria</taxon>
        <taxon>Bacillati</taxon>
        <taxon>Bacillota</taxon>
        <taxon>Negativicutes</taxon>
        <taxon>Selenomonadales</taxon>
        <taxon>Sporomusaceae</taxon>
        <taxon>Methylomusa</taxon>
    </lineage>
</organism>
<dbReference type="CDD" id="cd00130">
    <property type="entry name" value="PAS"/>
    <property type="match status" value="2"/>
</dbReference>
<dbReference type="SMART" id="SM00388">
    <property type="entry name" value="HisKA"/>
    <property type="match status" value="1"/>
</dbReference>
<dbReference type="InterPro" id="IPR003661">
    <property type="entry name" value="HisK_dim/P_dom"/>
</dbReference>
<dbReference type="EMBL" id="AP018449">
    <property type="protein sequence ID" value="BBB90232.1"/>
    <property type="molecule type" value="Genomic_DNA"/>
</dbReference>
<dbReference type="PROSITE" id="PS50109">
    <property type="entry name" value="HIS_KIN"/>
    <property type="match status" value="1"/>
</dbReference>
<name>A0A348AGN4_9FIRM</name>
<keyword evidence="10" id="KW-0067">ATP-binding</keyword>
<dbReference type="GO" id="GO:0005524">
    <property type="term" value="F:ATP binding"/>
    <property type="evidence" value="ECO:0007669"/>
    <property type="project" value="UniProtKB-KW"/>
</dbReference>
<dbReference type="GO" id="GO:0005886">
    <property type="term" value="C:plasma membrane"/>
    <property type="evidence" value="ECO:0007669"/>
    <property type="project" value="UniProtKB-SubCell"/>
</dbReference>
<dbReference type="InterPro" id="IPR001610">
    <property type="entry name" value="PAC"/>
</dbReference>
<keyword evidence="19" id="KW-1185">Reference proteome</keyword>
<feature type="domain" description="Histidine kinase" evidence="15">
    <location>
        <begin position="696"/>
        <end position="900"/>
    </location>
</feature>
<dbReference type="Gene3D" id="1.10.287.130">
    <property type="match status" value="1"/>
</dbReference>
<dbReference type="KEGG" id="mana:MAMMFC1_00880"/>
<dbReference type="SUPFAM" id="SSF55874">
    <property type="entry name" value="ATPase domain of HSP90 chaperone/DNA topoisomerase II/histidine kinase"/>
    <property type="match status" value="1"/>
</dbReference>
<comment type="catalytic activity">
    <reaction evidence="1">
        <text>ATP + protein L-histidine = ADP + protein N-phospho-L-histidine.</text>
        <dbReference type="EC" id="2.7.13.3"/>
    </reaction>
</comment>
<evidence type="ECO:0000313" key="19">
    <source>
        <dbReference type="Proteomes" id="UP000276437"/>
    </source>
</evidence>
<evidence type="ECO:0000256" key="14">
    <source>
        <dbReference type="SAM" id="Phobius"/>
    </source>
</evidence>
<dbReference type="PROSITE" id="PS50113">
    <property type="entry name" value="PAC"/>
    <property type="match status" value="1"/>
</dbReference>
<evidence type="ECO:0000256" key="1">
    <source>
        <dbReference type="ARBA" id="ARBA00000085"/>
    </source>
</evidence>
<dbReference type="InterPro" id="IPR036890">
    <property type="entry name" value="HATPase_C_sf"/>
</dbReference>
<dbReference type="CDD" id="cd00082">
    <property type="entry name" value="HisKA"/>
    <property type="match status" value="1"/>
</dbReference>
<dbReference type="Gene3D" id="3.30.450.20">
    <property type="entry name" value="PAS domain"/>
    <property type="match status" value="3"/>
</dbReference>
<keyword evidence="13 14" id="KW-0472">Membrane</keyword>
<dbReference type="InterPro" id="IPR003594">
    <property type="entry name" value="HATPase_dom"/>
</dbReference>
<protein>
    <recommendedName>
        <fullName evidence="3">histidine kinase</fullName>
        <ecNumber evidence="3">2.7.13.3</ecNumber>
    </recommendedName>
</protein>
<evidence type="ECO:0000256" key="13">
    <source>
        <dbReference type="ARBA" id="ARBA00023136"/>
    </source>
</evidence>
<evidence type="ECO:0000256" key="12">
    <source>
        <dbReference type="ARBA" id="ARBA00023012"/>
    </source>
</evidence>
<dbReference type="SMART" id="SM00387">
    <property type="entry name" value="HATPase_c"/>
    <property type="match status" value="1"/>
</dbReference>
<keyword evidence="6 18" id="KW-0808">Transferase</keyword>
<evidence type="ECO:0000256" key="9">
    <source>
        <dbReference type="ARBA" id="ARBA00022777"/>
    </source>
</evidence>
<dbReference type="SMART" id="SM00091">
    <property type="entry name" value="PAS"/>
    <property type="match status" value="2"/>
</dbReference>
<evidence type="ECO:0000259" key="15">
    <source>
        <dbReference type="PROSITE" id="PS50109"/>
    </source>
</evidence>
<dbReference type="SMART" id="SM00086">
    <property type="entry name" value="PAC"/>
    <property type="match status" value="2"/>
</dbReference>
<dbReference type="PANTHER" id="PTHR43065:SF46">
    <property type="entry name" value="C4-DICARBOXYLATE TRANSPORT SENSOR PROTEIN DCTB"/>
    <property type="match status" value="1"/>
</dbReference>
<dbReference type="PANTHER" id="PTHR43065">
    <property type="entry name" value="SENSOR HISTIDINE KINASE"/>
    <property type="match status" value="1"/>
</dbReference>
<dbReference type="SUPFAM" id="SSF55785">
    <property type="entry name" value="PYP-like sensor domain (PAS domain)"/>
    <property type="match status" value="2"/>
</dbReference>
<dbReference type="InterPro" id="IPR033479">
    <property type="entry name" value="dCache_1"/>
</dbReference>
<keyword evidence="9 18" id="KW-0418">Kinase</keyword>
<keyword evidence="4" id="KW-1003">Cell membrane</keyword>
<dbReference type="SUPFAM" id="SSF47384">
    <property type="entry name" value="Homodimeric domain of signal transducing histidine kinase"/>
    <property type="match status" value="1"/>
</dbReference>
<dbReference type="PROSITE" id="PS50112">
    <property type="entry name" value="PAS"/>
    <property type="match status" value="1"/>
</dbReference>
<dbReference type="InterPro" id="IPR004358">
    <property type="entry name" value="Sig_transdc_His_kin-like_C"/>
</dbReference>
<keyword evidence="12" id="KW-0902">Two-component regulatory system</keyword>
<evidence type="ECO:0000259" key="17">
    <source>
        <dbReference type="PROSITE" id="PS50113"/>
    </source>
</evidence>
<proteinExistence type="predicted"/>
<accession>A0A348AGN4</accession>
<feature type="transmembrane region" description="Helical" evidence="14">
    <location>
        <begin position="27"/>
        <end position="47"/>
    </location>
</feature>
<reference evidence="18 19" key="1">
    <citation type="journal article" date="2018" name="Int. J. Syst. Evol. Microbiol.">
        <title>Methylomusa anaerophila gen. nov., sp. nov., an anaerobic methanol-utilizing bacterium isolated from a microbial fuel cell.</title>
        <authorList>
            <person name="Amano N."/>
            <person name="Yamamuro A."/>
            <person name="Miyahara M."/>
            <person name="Kouzuma A."/>
            <person name="Abe T."/>
            <person name="Watanabe K."/>
        </authorList>
    </citation>
    <scope>NUCLEOTIDE SEQUENCE [LARGE SCALE GENOMIC DNA]</scope>
    <source>
        <strain evidence="18 19">MMFC1</strain>
    </source>
</reference>
<feature type="domain" description="PAC" evidence="17">
    <location>
        <begin position="458"/>
        <end position="512"/>
    </location>
</feature>
<evidence type="ECO:0000313" key="18">
    <source>
        <dbReference type="EMBL" id="BBB90232.1"/>
    </source>
</evidence>
<dbReference type="GO" id="GO:0000155">
    <property type="term" value="F:phosphorelay sensor kinase activity"/>
    <property type="evidence" value="ECO:0007669"/>
    <property type="project" value="InterPro"/>
</dbReference>
<gene>
    <name evidence="18" type="primary">kinE_3</name>
    <name evidence="18" type="ORF">MAMMFC1_00880</name>
</gene>
<keyword evidence="5" id="KW-0597">Phosphoprotein</keyword>
<feature type="domain" description="PAS" evidence="16">
    <location>
        <begin position="408"/>
        <end position="454"/>
    </location>
</feature>
<dbReference type="Pfam" id="PF13426">
    <property type="entry name" value="PAS_9"/>
    <property type="match status" value="2"/>
</dbReference>